<dbReference type="GO" id="GO:0046872">
    <property type="term" value="F:metal ion binding"/>
    <property type="evidence" value="ECO:0007669"/>
    <property type="project" value="UniProtKB-KW"/>
</dbReference>
<dbReference type="Gene3D" id="3.20.20.60">
    <property type="entry name" value="Phosphoenolpyruvate-binding domains"/>
    <property type="match status" value="1"/>
</dbReference>
<dbReference type="OrthoDB" id="9802624at2"/>
<keyword evidence="4" id="KW-0456">Lyase</keyword>
<dbReference type="InterPro" id="IPR015813">
    <property type="entry name" value="Pyrv/PenolPyrv_kinase-like_dom"/>
</dbReference>
<dbReference type="FunFam" id="3.20.20.60:FF:000004">
    <property type="entry name" value="5-keto-4-deoxy-D-glucarate aldolase"/>
    <property type="match status" value="1"/>
</dbReference>
<sequence length="266" mass="28379">MPAPKNLFKQALVARNRQIGLWLNMAEALPAEIAGQTGFDWLVIDGEHGPNDLRSILAQLQALATSPSEAVVRPPIGETWVIKQLLDIGARTLLVPMVDSPEQARELVSAVRYPPEGKRGLGAAVARASAFSTIADYADTAADEICLLVQAETRMAIDNIEAIAAIEGVDGIFIGPADLSADMGYRGRIEAPEVQEVIEKAIRRIVAAGKPAGILTFNEELNRRYLDLGATFVAVGADVTEFSTALRSLAGRYGRGSAEARGPASY</sequence>
<reference evidence="8 9" key="1">
    <citation type="submission" date="2019-06" db="EMBL/GenBank/DDBJ databases">
        <title>Sorghum-associated microbial communities from plants grown in Nebraska, USA.</title>
        <authorList>
            <person name="Schachtman D."/>
        </authorList>
    </citation>
    <scope>NUCLEOTIDE SEQUENCE [LARGE SCALE GENOMIC DNA]</scope>
    <source>
        <strain evidence="8 9">1225</strain>
    </source>
</reference>
<comment type="cofactor">
    <cofactor evidence="1">
        <name>a divalent metal cation</name>
        <dbReference type="ChEBI" id="CHEBI:60240"/>
    </cofactor>
</comment>
<comment type="similarity">
    <text evidence="2">Belongs to the HpcH/HpaI aldolase family.</text>
</comment>
<dbReference type="Proteomes" id="UP000320653">
    <property type="component" value="Unassembled WGS sequence"/>
</dbReference>
<dbReference type="InterPro" id="IPR005000">
    <property type="entry name" value="Aldolase/citrate-lyase_domain"/>
</dbReference>
<dbReference type="PANTHER" id="PTHR30502:SF0">
    <property type="entry name" value="PHOSPHOENOLPYRUVATE CARBOXYLASE FAMILY PROTEIN"/>
    <property type="match status" value="1"/>
</dbReference>
<name>A0A561R2V3_9HYPH</name>
<dbReference type="PANTHER" id="PTHR30502">
    <property type="entry name" value="2-KETO-3-DEOXY-L-RHAMNONATE ALDOLASE"/>
    <property type="match status" value="1"/>
</dbReference>
<evidence type="ECO:0000259" key="7">
    <source>
        <dbReference type="Pfam" id="PF03328"/>
    </source>
</evidence>
<dbReference type="GO" id="GO:0005737">
    <property type="term" value="C:cytoplasm"/>
    <property type="evidence" value="ECO:0007669"/>
    <property type="project" value="TreeGrafter"/>
</dbReference>
<keyword evidence="9" id="KW-1185">Reference proteome</keyword>
<accession>A0A561R2V3</accession>
<dbReference type="EMBL" id="VIWP01000002">
    <property type="protein sequence ID" value="TWF56929.1"/>
    <property type="molecule type" value="Genomic_DNA"/>
</dbReference>
<keyword evidence="5" id="KW-0670">Pyruvate</keyword>
<dbReference type="Pfam" id="PF03328">
    <property type="entry name" value="HpcH_HpaI"/>
    <property type="match status" value="1"/>
</dbReference>
<evidence type="ECO:0000313" key="9">
    <source>
        <dbReference type="Proteomes" id="UP000320653"/>
    </source>
</evidence>
<dbReference type="SUPFAM" id="SSF51621">
    <property type="entry name" value="Phosphoenolpyruvate/pyruvate domain"/>
    <property type="match status" value="1"/>
</dbReference>
<organism evidence="8 9">
    <name type="scientific">Neorhizobium alkalisoli</name>
    <dbReference type="NCBI Taxonomy" id="528178"/>
    <lineage>
        <taxon>Bacteria</taxon>
        <taxon>Pseudomonadati</taxon>
        <taxon>Pseudomonadota</taxon>
        <taxon>Alphaproteobacteria</taxon>
        <taxon>Hyphomicrobiales</taxon>
        <taxon>Rhizobiaceae</taxon>
        <taxon>Rhizobium/Agrobacterium group</taxon>
        <taxon>Neorhizobium</taxon>
    </lineage>
</organism>
<evidence type="ECO:0000313" key="8">
    <source>
        <dbReference type="EMBL" id="TWF56929.1"/>
    </source>
</evidence>
<comment type="catalytic activity">
    <reaction evidence="6">
        <text>D-glyceraldehyde + pyruvate = 2-dehydro-3-deoxy-L-galactonate</text>
        <dbReference type="Rhea" id="RHEA:80055"/>
        <dbReference type="ChEBI" id="CHEBI:15361"/>
        <dbReference type="ChEBI" id="CHEBI:17378"/>
        <dbReference type="ChEBI" id="CHEBI:75545"/>
    </reaction>
</comment>
<feature type="domain" description="HpcH/HpaI aldolase/citrate lyase" evidence="7">
    <location>
        <begin position="18"/>
        <end position="243"/>
    </location>
</feature>
<comment type="caution">
    <text evidence="8">The sequence shown here is derived from an EMBL/GenBank/DDBJ whole genome shotgun (WGS) entry which is preliminary data.</text>
</comment>
<dbReference type="InterPro" id="IPR050251">
    <property type="entry name" value="HpcH-HpaI_aldolase"/>
</dbReference>
<evidence type="ECO:0000256" key="1">
    <source>
        <dbReference type="ARBA" id="ARBA00001968"/>
    </source>
</evidence>
<proteinExistence type="inferred from homology"/>
<gene>
    <name evidence="8" type="ORF">FHW37_102569</name>
</gene>
<keyword evidence="3" id="KW-0479">Metal-binding</keyword>
<evidence type="ECO:0000256" key="6">
    <source>
        <dbReference type="ARBA" id="ARBA00045074"/>
    </source>
</evidence>
<evidence type="ECO:0000256" key="3">
    <source>
        <dbReference type="ARBA" id="ARBA00022723"/>
    </source>
</evidence>
<evidence type="ECO:0000256" key="5">
    <source>
        <dbReference type="ARBA" id="ARBA00023317"/>
    </source>
</evidence>
<dbReference type="GO" id="GO:0016832">
    <property type="term" value="F:aldehyde-lyase activity"/>
    <property type="evidence" value="ECO:0007669"/>
    <property type="project" value="UniProtKB-ARBA"/>
</dbReference>
<protein>
    <submittedName>
        <fullName evidence="8">2,4-dihydroxyhept-2-enedioate aldolase</fullName>
    </submittedName>
</protein>
<dbReference type="AlphaFoldDB" id="A0A561R2V3"/>
<dbReference type="InterPro" id="IPR040442">
    <property type="entry name" value="Pyrv_kinase-like_dom_sf"/>
</dbReference>
<dbReference type="RefSeq" id="WP_145634996.1">
    <property type="nucleotide sequence ID" value="NZ_VIWP01000002.1"/>
</dbReference>
<evidence type="ECO:0000256" key="4">
    <source>
        <dbReference type="ARBA" id="ARBA00023239"/>
    </source>
</evidence>
<evidence type="ECO:0000256" key="2">
    <source>
        <dbReference type="ARBA" id="ARBA00005568"/>
    </source>
</evidence>